<reference evidence="2" key="1">
    <citation type="submission" date="2021-02" db="EMBL/GenBank/DDBJ databases">
        <authorList>
            <person name="Palmer J.M."/>
        </authorList>
    </citation>
    <scope>NUCLEOTIDE SEQUENCE</scope>
    <source>
        <strain evidence="2">SCRP734</strain>
    </source>
</reference>
<dbReference type="Proteomes" id="UP000694044">
    <property type="component" value="Unassembled WGS sequence"/>
</dbReference>
<comment type="caution">
    <text evidence="2">The sequence shown here is derived from an EMBL/GenBank/DDBJ whole genome shotgun (WGS) entry which is preliminary data.</text>
</comment>
<gene>
    <name evidence="2" type="ORF">PHYPSEUDO_006588</name>
</gene>
<dbReference type="EMBL" id="JAGDFM010000268">
    <property type="protein sequence ID" value="KAG7380950.1"/>
    <property type="molecule type" value="Genomic_DNA"/>
</dbReference>
<feature type="compositionally biased region" description="Low complexity" evidence="1">
    <location>
        <begin position="1"/>
        <end position="17"/>
    </location>
</feature>
<organism evidence="2 3">
    <name type="scientific">Phytophthora pseudosyringae</name>
    <dbReference type="NCBI Taxonomy" id="221518"/>
    <lineage>
        <taxon>Eukaryota</taxon>
        <taxon>Sar</taxon>
        <taxon>Stramenopiles</taxon>
        <taxon>Oomycota</taxon>
        <taxon>Peronosporomycetes</taxon>
        <taxon>Peronosporales</taxon>
        <taxon>Peronosporaceae</taxon>
        <taxon>Phytophthora</taxon>
    </lineage>
</organism>
<accession>A0A8T1VLB7</accession>
<feature type="region of interest" description="Disordered" evidence="1">
    <location>
        <begin position="69"/>
        <end position="98"/>
    </location>
</feature>
<evidence type="ECO:0000313" key="2">
    <source>
        <dbReference type="EMBL" id="KAG7380950.1"/>
    </source>
</evidence>
<evidence type="ECO:0000313" key="3">
    <source>
        <dbReference type="Proteomes" id="UP000694044"/>
    </source>
</evidence>
<dbReference type="AlphaFoldDB" id="A0A8T1VLB7"/>
<keyword evidence="3" id="KW-1185">Reference proteome</keyword>
<sequence>MVQSSPGPEGGVPSSGVDSEFSGAQLLDTLTVPPAQEELKQLPQHRSSAAQRSEDVCLSRVRSSKTLIRSSSDSNIRAAVSPLPSTTGAHVEGLKQGQKREMGLARRQAAEESDTFLSASMQLMHLNGEARQHVRQLWTSVQRLGRENQISDAGMDLLYVELGNILKGMSAEKLEAIKHVKSGRLVLLASSPASDPGAIGGGAAVKALFGARPAAQLMQCSLSEDQSKLEMTPIRQVPVPASSSSAGTPLNPPASTLGRFALPSTASLMGMISDAFQEEPTTRVIRLQGCQVRRLVPKSPSNEATSVGVADDGELARTAKIFHRFQLLVPYKTQMSAPTDGARSDILFPGRAPMPYESFIFEVPTPTGEAGGIEADLDAEAQVDDWVWALDRVCRFQLHRLEHALREVPTIERYRETLQRHFPVCISLSWLRNRVDHPTLQRRASVNLSMIQIVKDLGRDKVLLDGHLFSAANPFEGDDLESDSVSEVVKYMVKKVLEFEQEATSQNRVLGKTGASAVRSHQPFSPAHRFAKNCEARALAFVERVLQGSSRTQSGGDIYDAISFFCQQEHVSICPVSHDAHPVQMRVTTDVAKGIFQVEVRVCMQFKVIELTPSSPTPASSNEEDPSSTAIDSTTTDSLRDNLCEWAVLEGILSRQFTLGQLSAPGTVTINYISPTGS</sequence>
<name>A0A8T1VLB7_9STRA</name>
<proteinExistence type="predicted"/>
<feature type="region of interest" description="Disordered" evidence="1">
    <location>
        <begin position="1"/>
        <end position="56"/>
    </location>
</feature>
<protein>
    <submittedName>
        <fullName evidence="2">Uncharacterized protein</fullName>
    </submittedName>
</protein>
<feature type="region of interest" description="Disordered" evidence="1">
    <location>
        <begin position="613"/>
        <end position="635"/>
    </location>
</feature>
<evidence type="ECO:0000256" key="1">
    <source>
        <dbReference type="SAM" id="MobiDB-lite"/>
    </source>
</evidence>
<dbReference type="OrthoDB" id="72766at2759"/>